<evidence type="ECO:0000256" key="1">
    <source>
        <dbReference type="ARBA" id="ARBA00001966"/>
    </source>
</evidence>
<dbReference type="RefSeq" id="WP_186833039.1">
    <property type="nucleotide sequence ID" value="NZ_JAEQMG010000048.1"/>
</dbReference>
<protein>
    <submittedName>
        <fullName evidence="8">Radical SAM protein</fullName>
    </submittedName>
</protein>
<dbReference type="SUPFAM" id="SSF102114">
    <property type="entry name" value="Radical SAM enzymes"/>
    <property type="match status" value="1"/>
</dbReference>
<dbReference type="SFLD" id="SFLDG01086">
    <property type="entry name" value="elongater_protein-like"/>
    <property type="match status" value="1"/>
</dbReference>
<sequence>MKGKSAHANVALFIPFNGCPHRCSFCDQRSITGRAYQPTSEDVKSAIETALISLKENSFHSEIAFFGGSFTAIDREYMMMLLDATVPYIDRFKGIRISTRPDCIDDEVLDLLKAYRVTTIELGAQSMDDAVLLANERGHTAADVRRACELIKSRGFDLGLQMMTGLYQSTPDSDIQTAREFIALQPSCVRIYPTIVMKGTRLGDLYEQGLYQPQTLEEAVALCARLIRLFEENGVRVIRVGLHDSESLKENRLAGPYHPAFKELCESRIMLDQAIILLKNKVPGAYILRVHPRSRSKMTGNKRSNLLALKEMGYEIQITEDDRLSYLEVKPSP</sequence>
<dbReference type="InterPro" id="IPR007197">
    <property type="entry name" value="rSAM"/>
</dbReference>
<keyword evidence="9" id="KW-1185">Reference proteome</keyword>
<dbReference type="InterPro" id="IPR058240">
    <property type="entry name" value="rSAM_sf"/>
</dbReference>
<dbReference type="Pfam" id="PF04055">
    <property type="entry name" value="Radical_SAM"/>
    <property type="match status" value="1"/>
</dbReference>
<dbReference type="PANTHER" id="PTHR11135">
    <property type="entry name" value="HISTONE ACETYLTRANSFERASE-RELATED"/>
    <property type="match status" value="1"/>
</dbReference>
<evidence type="ECO:0000256" key="2">
    <source>
        <dbReference type="ARBA" id="ARBA00022485"/>
    </source>
</evidence>
<dbReference type="SMART" id="SM00729">
    <property type="entry name" value="Elp3"/>
    <property type="match status" value="1"/>
</dbReference>
<dbReference type="GO" id="GO:0005737">
    <property type="term" value="C:cytoplasm"/>
    <property type="evidence" value="ECO:0007669"/>
    <property type="project" value="TreeGrafter"/>
</dbReference>
<dbReference type="GO" id="GO:0002926">
    <property type="term" value="P:tRNA wobble base 5-methoxycarbonylmethyl-2-thiouridinylation"/>
    <property type="evidence" value="ECO:0007669"/>
    <property type="project" value="TreeGrafter"/>
</dbReference>
<evidence type="ECO:0000313" key="8">
    <source>
        <dbReference type="EMBL" id="MBK6087995.1"/>
    </source>
</evidence>
<dbReference type="SFLD" id="SFLDS00029">
    <property type="entry name" value="Radical_SAM"/>
    <property type="match status" value="1"/>
</dbReference>
<proteinExistence type="predicted"/>
<keyword evidence="5" id="KW-0408">Iron</keyword>
<dbReference type="PANTHER" id="PTHR11135:SF0">
    <property type="entry name" value="ELONGATOR COMPLEX PROTEIN 3"/>
    <property type="match status" value="1"/>
</dbReference>
<dbReference type="InterPro" id="IPR039661">
    <property type="entry name" value="ELP3"/>
</dbReference>
<evidence type="ECO:0000313" key="9">
    <source>
        <dbReference type="Proteomes" id="UP000633365"/>
    </source>
</evidence>
<feature type="domain" description="Radical SAM core" evidence="7">
    <location>
        <begin position="2"/>
        <end position="236"/>
    </location>
</feature>
<keyword evidence="6" id="KW-0411">Iron-sulfur</keyword>
<dbReference type="Proteomes" id="UP000633365">
    <property type="component" value="Unassembled WGS sequence"/>
</dbReference>
<gene>
    <name evidence="8" type="ORF">JKK62_04905</name>
</gene>
<dbReference type="Pfam" id="PF16199">
    <property type="entry name" value="Radical_SAM_C"/>
    <property type="match status" value="1"/>
</dbReference>
<keyword evidence="4" id="KW-0479">Metal-binding</keyword>
<evidence type="ECO:0000256" key="5">
    <source>
        <dbReference type="ARBA" id="ARBA00023004"/>
    </source>
</evidence>
<evidence type="ECO:0000256" key="6">
    <source>
        <dbReference type="ARBA" id="ARBA00023014"/>
    </source>
</evidence>
<dbReference type="SFLD" id="SFLDG01082">
    <property type="entry name" value="B12-binding_domain_containing"/>
    <property type="match status" value="1"/>
</dbReference>
<comment type="caution">
    <text evidence="8">The sequence shown here is derived from an EMBL/GenBank/DDBJ whole genome shotgun (WGS) entry which is preliminary data.</text>
</comment>
<evidence type="ECO:0000256" key="4">
    <source>
        <dbReference type="ARBA" id="ARBA00022723"/>
    </source>
</evidence>
<name>A0A934WRF3_9FIRM</name>
<reference evidence="8" key="1">
    <citation type="submission" date="2021-01" db="EMBL/GenBank/DDBJ databases">
        <title>Genome public.</title>
        <authorList>
            <person name="Liu C."/>
            <person name="Sun Q."/>
        </authorList>
    </citation>
    <scope>NUCLEOTIDE SEQUENCE</scope>
    <source>
        <strain evidence="8">M6</strain>
    </source>
</reference>
<dbReference type="EMBL" id="JAEQMG010000048">
    <property type="protein sequence ID" value="MBK6087995.1"/>
    <property type="molecule type" value="Genomic_DNA"/>
</dbReference>
<evidence type="ECO:0000256" key="3">
    <source>
        <dbReference type="ARBA" id="ARBA00022691"/>
    </source>
</evidence>
<comment type="cofactor">
    <cofactor evidence="1">
        <name>[4Fe-4S] cluster</name>
        <dbReference type="ChEBI" id="CHEBI:49883"/>
    </cofactor>
</comment>
<keyword evidence="2" id="KW-0004">4Fe-4S</keyword>
<evidence type="ECO:0000259" key="7">
    <source>
        <dbReference type="PROSITE" id="PS51918"/>
    </source>
</evidence>
<dbReference type="CDD" id="cd01335">
    <property type="entry name" value="Radical_SAM"/>
    <property type="match status" value="1"/>
</dbReference>
<organism evidence="8 9">
    <name type="scientific">Ruminococcus difficilis</name>
    <dbReference type="NCBI Taxonomy" id="2763069"/>
    <lineage>
        <taxon>Bacteria</taxon>
        <taxon>Bacillati</taxon>
        <taxon>Bacillota</taxon>
        <taxon>Clostridia</taxon>
        <taxon>Eubacteriales</taxon>
        <taxon>Oscillospiraceae</taxon>
        <taxon>Ruminococcus</taxon>
    </lineage>
</organism>
<dbReference type="GO" id="GO:0046872">
    <property type="term" value="F:metal ion binding"/>
    <property type="evidence" value="ECO:0007669"/>
    <property type="project" value="UniProtKB-KW"/>
</dbReference>
<dbReference type="GO" id="GO:0003824">
    <property type="term" value="F:catalytic activity"/>
    <property type="evidence" value="ECO:0007669"/>
    <property type="project" value="InterPro"/>
</dbReference>
<accession>A0A934WRF3</accession>
<keyword evidence="3" id="KW-0949">S-adenosyl-L-methionine</keyword>
<dbReference type="GO" id="GO:0051539">
    <property type="term" value="F:4 iron, 4 sulfur cluster binding"/>
    <property type="evidence" value="ECO:0007669"/>
    <property type="project" value="UniProtKB-KW"/>
</dbReference>
<dbReference type="InterPro" id="IPR023404">
    <property type="entry name" value="rSAM_horseshoe"/>
</dbReference>
<dbReference type="InterPro" id="IPR032432">
    <property type="entry name" value="Radical_SAM_C"/>
</dbReference>
<dbReference type="InterPro" id="IPR006638">
    <property type="entry name" value="Elp3/MiaA/NifB-like_rSAM"/>
</dbReference>
<dbReference type="PROSITE" id="PS51918">
    <property type="entry name" value="RADICAL_SAM"/>
    <property type="match status" value="1"/>
</dbReference>
<dbReference type="Gene3D" id="3.80.30.20">
    <property type="entry name" value="tm_1862 like domain"/>
    <property type="match status" value="1"/>
</dbReference>
<dbReference type="AlphaFoldDB" id="A0A934WRF3"/>